<evidence type="ECO:0000256" key="2">
    <source>
        <dbReference type="SAM" id="Phobius"/>
    </source>
</evidence>
<feature type="compositionally biased region" description="Low complexity" evidence="1">
    <location>
        <begin position="167"/>
        <end position="180"/>
    </location>
</feature>
<keyword evidence="2" id="KW-0812">Transmembrane</keyword>
<organism evidence="3 4">
    <name type="scientific">Actinomadura fibrosa</name>
    <dbReference type="NCBI Taxonomy" id="111802"/>
    <lineage>
        <taxon>Bacteria</taxon>
        <taxon>Bacillati</taxon>
        <taxon>Actinomycetota</taxon>
        <taxon>Actinomycetes</taxon>
        <taxon>Streptosporangiales</taxon>
        <taxon>Thermomonosporaceae</taxon>
        <taxon>Actinomadura</taxon>
    </lineage>
</organism>
<reference evidence="4" key="1">
    <citation type="journal article" date="2019" name="Int. J. Syst. Evol. Microbiol.">
        <title>The Global Catalogue of Microorganisms (GCM) 10K type strain sequencing project: providing services to taxonomists for standard genome sequencing and annotation.</title>
        <authorList>
            <consortium name="The Broad Institute Genomics Platform"/>
            <consortium name="The Broad Institute Genome Sequencing Center for Infectious Disease"/>
            <person name="Wu L."/>
            <person name="Ma J."/>
        </authorList>
    </citation>
    <scope>NUCLEOTIDE SEQUENCE [LARGE SCALE GENOMIC DNA]</scope>
    <source>
        <strain evidence="4">JCM 9371</strain>
    </source>
</reference>
<dbReference type="EMBL" id="JBHTGP010000006">
    <property type="protein sequence ID" value="MFD0685882.1"/>
    <property type="molecule type" value="Genomic_DNA"/>
</dbReference>
<evidence type="ECO:0000313" key="3">
    <source>
        <dbReference type="EMBL" id="MFD0685882.1"/>
    </source>
</evidence>
<dbReference type="InterPro" id="IPR021235">
    <property type="entry name" value="DUF2637"/>
</dbReference>
<proteinExistence type="predicted"/>
<feature type="transmembrane region" description="Helical" evidence="2">
    <location>
        <begin position="72"/>
        <end position="89"/>
    </location>
</feature>
<keyword evidence="4" id="KW-1185">Reference proteome</keyword>
<feature type="transmembrane region" description="Helical" evidence="2">
    <location>
        <begin position="109"/>
        <end position="128"/>
    </location>
</feature>
<accession>A0ABW2XM47</accession>
<gene>
    <name evidence="3" type="ORF">ACFQZM_15360</name>
</gene>
<dbReference type="Pfam" id="PF10935">
    <property type="entry name" value="DUF2637"/>
    <property type="match status" value="1"/>
</dbReference>
<evidence type="ECO:0000313" key="4">
    <source>
        <dbReference type="Proteomes" id="UP001597063"/>
    </source>
</evidence>
<feature type="compositionally biased region" description="Acidic residues" evidence="1">
    <location>
        <begin position="181"/>
        <end position="192"/>
    </location>
</feature>
<keyword evidence="2" id="KW-0472">Membrane</keyword>
<comment type="caution">
    <text evidence="3">The sequence shown here is derived from an EMBL/GenBank/DDBJ whole genome shotgun (WGS) entry which is preliminary data.</text>
</comment>
<keyword evidence="2" id="KW-1133">Transmembrane helix</keyword>
<sequence length="255" mass="27211">MTRARVWATAAFLLGVVVSVAANVAHTYYVPGASGRPPLGAQLAAAFYPLALLLVVEILARVPWPRSLGWAFARYGGTAVVALVAALVSYRHMAALLDAYGEDVLTSRIGPLAVDGLMVVASFALLALGRPSGNQDAPDVLPVAEAEALPDGYALWDDVEPEPEPPALAWWPLPQLPAGDQADEDEREDEAAPDPTSPVPGVPGDVIERAVELFRDDIEAGRVPTYRSVKDSLNVGQKRARRVREYMAVLASSPR</sequence>
<name>A0ABW2XM47_9ACTN</name>
<feature type="region of interest" description="Disordered" evidence="1">
    <location>
        <begin position="166"/>
        <end position="205"/>
    </location>
</feature>
<dbReference type="RefSeq" id="WP_131755297.1">
    <property type="nucleotide sequence ID" value="NZ_CAACUY010000004.1"/>
</dbReference>
<feature type="transmembrane region" description="Helical" evidence="2">
    <location>
        <begin position="40"/>
        <end position="60"/>
    </location>
</feature>
<dbReference type="Proteomes" id="UP001597063">
    <property type="component" value="Unassembled WGS sequence"/>
</dbReference>
<evidence type="ECO:0000256" key="1">
    <source>
        <dbReference type="SAM" id="MobiDB-lite"/>
    </source>
</evidence>
<protein>
    <submittedName>
        <fullName evidence="3">DUF2637 domain-containing protein</fullName>
    </submittedName>
</protein>